<dbReference type="AlphaFoldDB" id="A0A133KRI4"/>
<name>A0A133KRI4_BIFBI</name>
<protein>
    <submittedName>
        <fullName evidence="1">Uncharacterized protein</fullName>
    </submittedName>
</protein>
<dbReference type="EMBL" id="LRPO01000019">
    <property type="protein sequence ID" value="KWZ82183.1"/>
    <property type="molecule type" value="Genomic_DNA"/>
</dbReference>
<evidence type="ECO:0000313" key="2">
    <source>
        <dbReference type="Proteomes" id="UP000070092"/>
    </source>
</evidence>
<gene>
    <name evidence="1" type="ORF">HMPREF3196_00485</name>
</gene>
<proteinExistence type="predicted"/>
<reference evidence="1 2" key="1">
    <citation type="submission" date="2016-01" db="EMBL/GenBank/DDBJ databases">
        <authorList>
            <person name="Oliw E.H."/>
        </authorList>
    </citation>
    <scope>NUCLEOTIDE SEQUENCE [LARGE SCALE GENOMIC DNA]</scope>
    <source>
        <strain evidence="1 2">MJR8628B</strain>
    </source>
</reference>
<accession>A0A133KRI4</accession>
<sequence length="64" mass="7191">MDLFSRFGFVDEGPDPNDPEYHLLSLEFTGTNYVIGDQQGFPAAFHRNIPIAFVRDLFGLAVNT</sequence>
<organism evidence="1 2">
    <name type="scientific">Bifidobacterium bifidum</name>
    <dbReference type="NCBI Taxonomy" id="1681"/>
    <lineage>
        <taxon>Bacteria</taxon>
        <taxon>Bacillati</taxon>
        <taxon>Actinomycetota</taxon>
        <taxon>Actinomycetes</taxon>
        <taxon>Bifidobacteriales</taxon>
        <taxon>Bifidobacteriaceae</taxon>
        <taxon>Bifidobacterium</taxon>
    </lineage>
</organism>
<dbReference type="Proteomes" id="UP000070092">
    <property type="component" value="Unassembled WGS sequence"/>
</dbReference>
<dbReference type="PATRIC" id="fig|1681.53.peg.473"/>
<evidence type="ECO:0000313" key="1">
    <source>
        <dbReference type="EMBL" id="KWZ82183.1"/>
    </source>
</evidence>
<comment type="caution">
    <text evidence="1">The sequence shown here is derived from an EMBL/GenBank/DDBJ whole genome shotgun (WGS) entry which is preliminary data.</text>
</comment>